<protein>
    <submittedName>
        <fullName evidence="2">Uncharacterized protein</fullName>
    </submittedName>
</protein>
<name>A0A9P0IR25_APHGO</name>
<evidence type="ECO:0000256" key="1">
    <source>
        <dbReference type="SAM" id="Phobius"/>
    </source>
</evidence>
<keyword evidence="1" id="KW-0472">Membrane</keyword>
<dbReference type="Proteomes" id="UP001154329">
    <property type="component" value="Chromosome 1"/>
</dbReference>
<evidence type="ECO:0000313" key="3">
    <source>
        <dbReference type="Proteomes" id="UP001154329"/>
    </source>
</evidence>
<evidence type="ECO:0000313" key="2">
    <source>
        <dbReference type="EMBL" id="CAH1713105.1"/>
    </source>
</evidence>
<keyword evidence="1" id="KW-1133">Transmembrane helix</keyword>
<feature type="transmembrane region" description="Helical" evidence="1">
    <location>
        <begin position="102"/>
        <end position="123"/>
    </location>
</feature>
<proteinExistence type="predicted"/>
<accession>A0A9P0IR25</accession>
<sequence length="205" mass="24811">MCFIIFSVTLVNYTSKYYYLSFPPFVRHKKENQRNAFGYWEHNITCRKCEENKNACPSIFFVRFYCINRSYIIIHFLVLFFKRYYIMFITPKTHSAMQIMHFKYLLYTYYIVHNIHFVIRLIITSNVRVDACVILHGSRSSYSFRWFLFYISKLCARRLVHFRPDRKSIHPLPDTRKVGRGSVFFSFIIIYFSLPLCSTNAKRIT</sequence>
<feature type="transmembrane region" description="Helical" evidence="1">
    <location>
        <begin position="60"/>
        <end position="81"/>
    </location>
</feature>
<keyword evidence="1" id="KW-0812">Transmembrane</keyword>
<dbReference type="EMBL" id="OU899034">
    <property type="protein sequence ID" value="CAH1713105.1"/>
    <property type="molecule type" value="Genomic_DNA"/>
</dbReference>
<reference evidence="2" key="2">
    <citation type="submission" date="2022-10" db="EMBL/GenBank/DDBJ databases">
        <authorList>
            <consortium name="ENA_rothamsted_submissions"/>
            <consortium name="culmorum"/>
            <person name="King R."/>
        </authorList>
    </citation>
    <scope>NUCLEOTIDE SEQUENCE</scope>
</reference>
<organism evidence="2 3">
    <name type="scientific">Aphis gossypii</name>
    <name type="common">Cotton aphid</name>
    <dbReference type="NCBI Taxonomy" id="80765"/>
    <lineage>
        <taxon>Eukaryota</taxon>
        <taxon>Metazoa</taxon>
        <taxon>Ecdysozoa</taxon>
        <taxon>Arthropoda</taxon>
        <taxon>Hexapoda</taxon>
        <taxon>Insecta</taxon>
        <taxon>Pterygota</taxon>
        <taxon>Neoptera</taxon>
        <taxon>Paraneoptera</taxon>
        <taxon>Hemiptera</taxon>
        <taxon>Sternorrhyncha</taxon>
        <taxon>Aphidomorpha</taxon>
        <taxon>Aphidoidea</taxon>
        <taxon>Aphididae</taxon>
        <taxon>Aphidini</taxon>
        <taxon>Aphis</taxon>
        <taxon>Aphis</taxon>
    </lineage>
</organism>
<gene>
    <name evidence="2" type="ORF">APHIGO_LOCUS2259</name>
</gene>
<dbReference type="AlphaFoldDB" id="A0A9P0IR25"/>
<feature type="transmembrane region" description="Helical" evidence="1">
    <location>
        <begin position="181"/>
        <end position="201"/>
    </location>
</feature>
<keyword evidence="3" id="KW-1185">Reference proteome</keyword>
<reference evidence="2" key="1">
    <citation type="submission" date="2022-02" db="EMBL/GenBank/DDBJ databases">
        <authorList>
            <person name="King R."/>
        </authorList>
    </citation>
    <scope>NUCLEOTIDE SEQUENCE</scope>
</reference>